<dbReference type="Gene3D" id="1.10.540.10">
    <property type="entry name" value="Acyl-CoA dehydrogenase/oxidase, N-terminal domain"/>
    <property type="match status" value="1"/>
</dbReference>
<dbReference type="RefSeq" id="WP_188679730.1">
    <property type="nucleotide sequence ID" value="NZ_BMGP01000006.1"/>
</dbReference>
<reference evidence="4 5" key="1">
    <citation type="journal article" date="2014" name="Int. J. Syst. Evol. Microbiol.">
        <title>Complete genome sequence of Corynebacterium casei LMG S-19264T (=DSM 44701T), isolated from a smear-ripened cheese.</title>
        <authorList>
            <consortium name="US DOE Joint Genome Institute (JGI-PGF)"/>
            <person name="Walter F."/>
            <person name="Albersmeier A."/>
            <person name="Kalinowski J."/>
            <person name="Ruckert C."/>
        </authorList>
    </citation>
    <scope>NUCLEOTIDE SEQUENCE [LARGE SCALE GENOMIC DNA]</scope>
    <source>
        <strain evidence="4 5">CGMCC 1.12976</strain>
    </source>
</reference>
<comment type="caution">
    <text evidence="4">The sequence shown here is derived from an EMBL/GenBank/DDBJ whole genome shotgun (WGS) entry which is preliminary data.</text>
</comment>
<dbReference type="InterPro" id="IPR046373">
    <property type="entry name" value="Acyl-CoA_Oxase/DH_mid-dom_sf"/>
</dbReference>
<feature type="domain" description="Acyl-CoA dehydrogenase/oxidase N-terminal" evidence="2">
    <location>
        <begin position="27"/>
        <end position="94"/>
    </location>
</feature>
<sequence length="404" mass="43356">MSHATVPVKTQHTFLSSVEALAPVIKASSADLERAVIPEDLVQAFEDAGIFDAWLPAELTGSDFDPVDWLRAIEEISYINGSAGWLAFIVGSNVRMLSWTPEQTRRFREIVGGRLSFAINGVPRGRAIPVEGGYRVSGRWSFSSSSPFSTWHGGASLVMGEHGPVATPDGGVKMILATWPATNSTLYPTWDGLGLRGTGSDDIEVTDLFVPADHVREEFLAVTTDAPAYRVRSLAVLCHGVHALGVAQSALDEFAHLVSSKPWVAPVNSAAPVSAPMGHSQSHRIAFAKADALVRAARALLYSAVDAALVAVENTEKTPLEHDVALRQANIFAVRSSREAIELIFQLAGTSALYKGTLLERAFRDIATASNHFQVVESQYESVGSYLLTKDSDGGPFLAGTPFI</sequence>
<dbReference type="GO" id="GO:0003995">
    <property type="term" value="F:acyl-CoA dehydrogenase activity"/>
    <property type="evidence" value="ECO:0007669"/>
    <property type="project" value="TreeGrafter"/>
</dbReference>
<dbReference type="InterPro" id="IPR013107">
    <property type="entry name" value="Acyl-CoA_DH_C"/>
</dbReference>
<evidence type="ECO:0000259" key="3">
    <source>
        <dbReference type="Pfam" id="PF08028"/>
    </source>
</evidence>
<dbReference type="InterPro" id="IPR037069">
    <property type="entry name" value="AcylCoA_DH/ox_N_sf"/>
</dbReference>
<accession>A0A917EYV1</accession>
<evidence type="ECO:0000313" key="4">
    <source>
        <dbReference type="EMBL" id="GGF35200.1"/>
    </source>
</evidence>
<gene>
    <name evidence="4" type="primary">nrgC</name>
    <name evidence="4" type="ORF">GCM10011399_30310</name>
</gene>
<dbReference type="GO" id="GO:0050660">
    <property type="term" value="F:flavin adenine dinucleotide binding"/>
    <property type="evidence" value="ECO:0007669"/>
    <property type="project" value="InterPro"/>
</dbReference>
<dbReference type="SUPFAM" id="SSF47203">
    <property type="entry name" value="Acyl-CoA dehydrogenase C-terminal domain-like"/>
    <property type="match status" value="1"/>
</dbReference>
<evidence type="ECO:0000313" key="5">
    <source>
        <dbReference type="Proteomes" id="UP000598775"/>
    </source>
</evidence>
<dbReference type="PANTHER" id="PTHR43884">
    <property type="entry name" value="ACYL-COA DEHYDROGENASE"/>
    <property type="match status" value="1"/>
</dbReference>
<dbReference type="InterPro" id="IPR013786">
    <property type="entry name" value="AcylCoA_DH/ox_N"/>
</dbReference>
<dbReference type="EMBL" id="BMGP01000006">
    <property type="protein sequence ID" value="GGF35200.1"/>
    <property type="molecule type" value="Genomic_DNA"/>
</dbReference>
<dbReference type="InterPro" id="IPR009100">
    <property type="entry name" value="AcylCoA_DH/oxidase_NM_dom_sf"/>
</dbReference>
<feature type="domain" description="Acyl-CoA dehydrogenase C-terminal" evidence="3">
    <location>
        <begin position="237"/>
        <end position="375"/>
    </location>
</feature>
<dbReference type="AlphaFoldDB" id="A0A917EYV1"/>
<dbReference type="SUPFAM" id="SSF56645">
    <property type="entry name" value="Acyl-CoA dehydrogenase NM domain-like"/>
    <property type="match status" value="1"/>
</dbReference>
<dbReference type="Proteomes" id="UP000598775">
    <property type="component" value="Unassembled WGS sequence"/>
</dbReference>
<dbReference type="PIRSF" id="PIRSF016578">
    <property type="entry name" value="HsaA"/>
    <property type="match status" value="1"/>
</dbReference>
<dbReference type="InterPro" id="IPR036250">
    <property type="entry name" value="AcylCo_DH-like_C"/>
</dbReference>
<proteinExistence type="predicted"/>
<organism evidence="4 5">
    <name type="scientific">Subtercola lobariae</name>
    <dbReference type="NCBI Taxonomy" id="1588641"/>
    <lineage>
        <taxon>Bacteria</taxon>
        <taxon>Bacillati</taxon>
        <taxon>Actinomycetota</taxon>
        <taxon>Actinomycetes</taxon>
        <taxon>Micrococcales</taxon>
        <taxon>Microbacteriaceae</taxon>
        <taxon>Subtercola</taxon>
    </lineage>
</organism>
<keyword evidence="5" id="KW-1185">Reference proteome</keyword>
<dbReference type="Pfam" id="PF08028">
    <property type="entry name" value="Acyl-CoA_dh_2"/>
    <property type="match status" value="1"/>
</dbReference>
<keyword evidence="1" id="KW-0560">Oxidoreductase</keyword>
<dbReference type="PANTHER" id="PTHR43884:SF12">
    <property type="entry name" value="ISOVALERYL-COA DEHYDROGENASE, MITOCHONDRIAL-RELATED"/>
    <property type="match status" value="1"/>
</dbReference>
<evidence type="ECO:0000259" key="2">
    <source>
        <dbReference type="Pfam" id="PF02771"/>
    </source>
</evidence>
<dbReference type="Gene3D" id="1.20.140.10">
    <property type="entry name" value="Butyryl-CoA Dehydrogenase, subunit A, domain 3"/>
    <property type="match status" value="1"/>
</dbReference>
<name>A0A917EYV1_9MICO</name>
<evidence type="ECO:0000256" key="1">
    <source>
        <dbReference type="ARBA" id="ARBA00023002"/>
    </source>
</evidence>
<dbReference type="Pfam" id="PF02771">
    <property type="entry name" value="Acyl-CoA_dh_N"/>
    <property type="match status" value="1"/>
</dbReference>
<protein>
    <submittedName>
        <fullName evidence="4">Acyl-CoA dehydrogenase</fullName>
    </submittedName>
</protein>
<dbReference type="Gene3D" id="2.40.110.10">
    <property type="entry name" value="Butyryl-CoA Dehydrogenase, subunit A, domain 2"/>
    <property type="match status" value="1"/>
</dbReference>